<evidence type="ECO:0000313" key="2">
    <source>
        <dbReference type="EMBL" id="GCE17558.1"/>
    </source>
</evidence>
<dbReference type="SUPFAM" id="SSF89372">
    <property type="entry name" value="Fucose-specific lectin"/>
    <property type="match status" value="1"/>
</dbReference>
<evidence type="ECO:0000313" key="3">
    <source>
        <dbReference type="Proteomes" id="UP000287188"/>
    </source>
</evidence>
<accession>A0A402AEL6</accession>
<dbReference type="AlphaFoldDB" id="A0A402AEL6"/>
<organism evidence="2 3">
    <name type="scientific">Dictyobacter kobayashii</name>
    <dbReference type="NCBI Taxonomy" id="2014872"/>
    <lineage>
        <taxon>Bacteria</taxon>
        <taxon>Bacillati</taxon>
        <taxon>Chloroflexota</taxon>
        <taxon>Ktedonobacteria</taxon>
        <taxon>Ktedonobacterales</taxon>
        <taxon>Dictyobacteraceae</taxon>
        <taxon>Dictyobacter</taxon>
    </lineage>
</organism>
<dbReference type="EMBL" id="BIFS01000001">
    <property type="protein sequence ID" value="GCE17558.1"/>
    <property type="molecule type" value="Genomic_DNA"/>
</dbReference>
<proteinExistence type="predicted"/>
<dbReference type="RefSeq" id="WP_126549221.1">
    <property type="nucleotide sequence ID" value="NZ_BIFS01000001.1"/>
</dbReference>
<reference evidence="3" key="1">
    <citation type="submission" date="2018-12" db="EMBL/GenBank/DDBJ databases">
        <title>Tengunoibacter tsumagoiensis gen. nov., sp. nov., Dictyobacter kobayashii sp. nov., D. alpinus sp. nov., and D. joshuensis sp. nov. and description of Dictyobacteraceae fam. nov. within the order Ktedonobacterales isolated from Tengu-no-mugimeshi.</title>
        <authorList>
            <person name="Wang C.M."/>
            <person name="Zheng Y."/>
            <person name="Sakai Y."/>
            <person name="Toyoda A."/>
            <person name="Minakuchi Y."/>
            <person name="Abe K."/>
            <person name="Yokota A."/>
            <person name="Yabe S."/>
        </authorList>
    </citation>
    <scope>NUCLEOTIDE SEQUENCE [LARGE SCALE GENOMIC DNA]</scope>
    <source>
        <strain evidence="3">Uno11</strain>
    </source>
</reference>
<protein>
    <recommendedName>
        <fullName evidence="1">PLL-like beta propeller domain-containing protein</fullName>
    </recommendedName>
</protein>
<keyword evidence="3" id="KW-1185">Reference proteome</keyword>
<dbReference type="Gene3D" id="2.120.10.70">
    <property type="entry name" value="Fucose-specific lectin"/>
    <property type="match status" value="1"/>
</dbReference>
<dbReference type="CDD" id="cd22954">
    <property type="entry name" value="PLL_lectin"/>
    <property type="match status" value="1"/>
</dbReference>
<dbReference type="InterPro" id="IPR058502">
    <property type="entry name" value="PLL-like_beta-prop"/>
</dbReference>
<feature type="domain" description="PLL-like beta propeller" evidence="1">
    <location>
        <begin position="397"/>
        <end position="588"/>
    </location>
</feature>
<gene>
    <name evidence="2" type="ORF">KDK_13580</name>
</gene>
<dbReference type="Proteomes" id="UP000287188">
    <property type="component" value="Unassembled WGS sequence"/>
</dbReference>
<name>A0A402AEL6_9CHLR</name>
<evidence type="ECO:0000259" key="1">
    <source>
        <dbReference type="Pfam" id="PF26607"/>
    </source>
</evidence>
<dbReference type="OrthoDB" id="3078460at2"/>
<comment type="caution">
    <text evidence="2">The sequence shown here is derived from an EMBL/GenBank/DDBJ whole genome shotgun (WGS) entry which is preliminary data.</text>
</comment>
<dbReference type="Pfam" id="PF26607">
    <property type="entry name" value="DUF8189"/>
    <property type="match status" value="1"/>
</dbReference>
<sequence>MTKAHGIVPIFTPEQLAGIAAFAPHGHVTYQGGHLLTAVEVFPIFWGSAWPTYTDMTLNINQFFNYILTSPLMDLLSEYSVPGQIIGRGRLKGSVIIRTPEPGHPTGSGREINDSEIQQALRTWIANGTIPQPNGNTLYFVYLDSGVTSVFEGIRSCQLPNGFCGYHSNTDNNIFYGVIPSIQCKGCTKDTLLTLQAYTKISSHELCEAITDPIVSQGWCDLTVAKEEIGDFCNTDFQHMAGCTIQSVWSNRANACLIRRPPPVGSLFYAFQTTPNNGFGDWSMLGDAVGLGQIAAISTYNSSIEIFALDTNVGQALTIFQNAPNGDFEGWVSIAYMDRLGQIAVGKNADGCLEVFAIDNTFGSVSHTVQPTPSSFFGDWRTLVDAIGGPGQGLGQIAVISPYSGGLQIFAVDTFGQAWTSWKTGPTSDYQYWLGLGAPSPGLCEIAVARNSDDRLEVFAIDADAGNLWHTAQFNRDSGFPPWTPLVSQEDVGGLRQIAVINTYSGGLQIFAVDTVGQAWTIWKTSSTSDYQYWLGLGAPPAGLDQIAVGKNADGRLEVFAVDRGKDGFVWHTAQPTTSSGFPAWSSVGDLGDWVR</sequence>